<accession>X1HBP4</accession>
<reference evidence="1" key="1">
    <citation type="journal article" date="2014" name="Front. Microbiol.">
        <title>High frequency of phylogenetically diverse reductive dehalogenase-homologous genes in deep subseafloor sedimentary metagenomes.</title>
        <authorList>
            <person name="Kawai M."/>
            <person name="Futagami T."/>
            <person name="Toyoda A."/>
            <person name="Takaki Y."/>
            <person name="Nishi S."/>
            <person name="Hori S."/>
            <person name="Arai W."/>
            <person name="Tsubouchi T."/>
            <person name="Morono Y."/>
            <person name="Uchiyama I."/>
            <person name="Ito T."/>
            <person name="Fujiyama A."/>
            <person name="Inagaki F."/>
            <person name="Takami H."/>
        </authorList>
    </citation>
    <scope>NUCLEOTIDE SEQUENCE</scope>
    <source>
        <strain evidence="1">Expedition CK06-06</strain>
    </source>
</reference>
<protein>
    <submittedName>
        <fullName evidence="1">Uncharacterized protein</fullName>
    </submittedName>
</protein>
<organism evidence="1">
    <name type="scientific">marine sediment metagenome</name>
    <dbReference type="NCBI Taxonomy" id="412755"/>
    <lineage>
        <taxon>unclassified sequences</taxon>
        <taxon>metagenomes</taxon>
        <taxon>ecological metagenomes</taxon>
    </lineage>
</organism>
<dbReference type="EMBL" id="BARU01020639">
    <property type="protein sequence ID" value="GAH51279.1"/>
    <property type="molecule type" value="Genomic_DNA"/>
</dbReference>
<proteinExistence type="predicted"/>
<dbReference type="AlphaFoldDB" id="X1HBP4"/>
<sequence>MVRKKSPAIWGRVVDIEWKGDVYLSQQLNLDYRLKDILLQTEPKELKSNIVIFPEPKYEYARVRTAYLLPSSDLFEAIDIIAKYIKSG</sequence>
<gene>
    <name evidence="1" type="ORF">S03H2_33864</name>
</gene>
<name>X1HBP4_9ZZZZ</name>
<comment type="caution">
    <text evidence="1">The sequence shown here is derived from an EMBL/GenBank/DDBJ whole genome shotgun (WGS) entry which is preliminary data.</text>
</comment>
<evidence type="ECO:0000313" key="1">
    <source>
        <dbReference type="EMBL" id="GAH51279.1"/>
    </source>
</evidence>